<reference evidence="5" key="1">
    <citation type="submission" date="2022-08" db="EMBL/GenBank/DDBJ databases">
        <authorList>
            <person name="Kallberg Y."/>
            <person name="Tangrot J."/>
            <person name="Rosling A."/>
        </authorList>
    </citation>
    <scope>NUCLEOTIDE SEQUENCE</scope>
    <source>
        <strain evidence="5">Wild A</strain>
    </source>
</reference>
<dbReference type="PANTHER" id="PTHR13710:SF153">
    <property type="entry name" value="RECQ-LIKE DNA HELICASE BLM"/>
    <property type="match status" value="1"/>
</dbReference>
<evidence type="ECO:0000313" key="5">
    <source>
        <dbReference type="EMBL" id="CAI2176515.1"/>
    </source>
</evidence>
<comment type="caution">
    <text evidence="5">The sequence shown here is derived from an EMBL/GenBank/DDBJ whole genome shotgun (WGS) entry which is preliminary data.</text>
</comment>
<evidence type="ECO:0000313" key="6">
    <source>
        <dbReference type="Proteomes" id="UP001153678"/>
    </source>
</evidence>
<dbReference type="Proteomes" id="UP001153678">
    <property type="component" value="Unassembled WGS sequence"/>
</dbReference>
<keyword evidence="3" id="KW-0413">Isomerase</keyword>
<evidence type="ECO:0000256" key="2">
    <source>
        <dbReference type="ARBA" id="ARBA00023125"/>
    </source>
</evidence>
<proteinExistence type="inferred from homology"/>
<dbReference type="GO" id="GO:0009378">
    <property type="term" value="F:four-way junction helicase activity"/>
    <property type="evidence" value="ECO:0007669"/>
    <property type="project" value="TreeGrafter"/>
</dbReference>
<dbReference type="GO" id="GO:0000724">
    <property type="term" value="P:double-strand break repair via homologous recombination"/>
    <property type="evidence" value="ECO:0007669"/>
    <property type="project" value="TreeGrafter"/>
</dbReference>
<dbReference type="PANTHER" id="PTHR13710">
    <property type="entry name" value="DNA HELICASE RECQ FAMILY MEMBER"/>
    <property type="match status" value="1"/>
</dbReference>
<dbReference type="SUPFAM" id="SSF52540">
    <property type="entry name" value="P-loop containing nucleoside triphosphate hydrolases"/>
    <property type="match status" value="1"/>
</dbReference>
<protein>
    <submittedName>
        <fullName evidence="5">18738_t:CDS:1</fullName>
    </submittedName>
</protein>
<dbReference type="GO" id="GO:0043138">
    <property type="term" value="F:3'-5' DNA helicase activity"/>
    <property type="evidence" value="ECO:0007669"/>
    <property type="project" value="TreeGrafter"/>
</dbReference>
<dbReference type="GO" id="GO:0005634">
    <property type="term" value="C:nucleus"/>
    <property type="evidence" value="ECO:0007669"/>
    <property type="project" value="TreeGrafter"/>
</dbReference>
<keyword evidence="4" id="KW-0539">Nucleus</keyword>
<keyword evidence="2" id="KW-0238">DNA-binding</keyword>
<accession>A0A9W4SPH0</accession>
<organism evidence="5 6">
    <name type="scientific">Funneliformis geosporum</name>
    <dbReference type="NCBI Taxonomy" id="1117311"/>
    <lineage>
        <taxon>Eukaryota</taxon>
        <taxon>Fungi</taxon>
        <taxon>Fungi incertae sedis</taxon>
        <taxon>Mucoromycota</taxon>
        <taxon>Glomeromycotina</taxon>
        <taxon>Glomeromycetes</taxon>
        <taxon>Glomerales</taxon>
        <taxon>Glomeraceae</taxon>
        <taxon>Funneliformis</taxon>
    </lineage>
</organism>
<gene>
    <name evidence="5" type="ORF">FWILDA_LOCUS7621</name>
</gene>
<dbReference type="EMBL" id="CAMKVN010001515">
    <property type="protein sequence ID" value="CAI2176515.1"/>
    <property type="molecule type" value="Genomic_DNA"/>
</dbReference>
<sequence length="308" mass="35612">MQMLAIHLQNNAFDKSSWVPLLSEFGKDFTFTICNAEGQEKLGFHLMIKHYNLKNTSIASILRLNEPTIMKFYKEHLKRKSEELEKICDNEESSIICGISLLVNKKKHYFRIYTALMTMYEEKKVALYNTNQEQLEAIKAYLGSKDTLESIKTREEKTFCYINCALVFEGITIVINPLKALIEDQKRELICLGIPFALIYANSIQGKTTCTYQDVQDIRTSLKISVENFTIIRGTSFKRKVIAIEVFKRKDNHEIFSNKLMNLIKKHENGRAIVYYATQSGCNDLFAILQPLISYKNLAVYHEELGDE</sequence>
<dbReference type="OrthoDB" id="10261556at2759"/>
<dbReference type="GO" id="GO:0005737">
    <property type="term" value="C:cytoplasm"/>
    <property type="evidence" value="ECO:0007669"/>
    <property type="project" value="TreeGrafter"/>
</dbReference>
<dbReference type="GO" id="GO:0003677">
    <property type="term" value="F:DNA binding"/>
    <property type="evidence" value="ECO:0007669"/>
    <property type="project" value="UniProtKB-KW"/>
</dbReference>
<keyword evidence="6" id="KW-1185">Reference proteome</keyword>
<evidence type="ECO:0000256" key="4">
    <source>
        <dbReference type="ARBA" id="ARBA00023242"/>
    </source>
</evidence>
<dbReference type="AlphaFoldDB" id="A0A9W4SPH0"/>
<dbReference type="GO" id="GO:0005694">
    <property type="term" value="C:chromosome"/>
    <property type="evidence" value="ECO:0007669"/>
    <property type="project" value="TreeGrafter"/>
</dbReference>
<evidence type="ECO:0000256" key="3">
    <source>
        <dbReference type="ARBA" id="ARBA00023235"/>
    </source>
</evidence>
<evidence type="ECO:0000256" key="1">
    <source>
        <dbReference type="ARBA" id="ARBA00005446"/>
    </source>
</evidence>
<dbReference type="InterPro" id="IPR027417">
    <property type="entry name" value="P-loop_NTPase"/>
</dbReference>
<name>A0A9W4SPH0_9GLOM</name>
<comment type="similarity">
    <text evidence="1">Belongs to the helicase family. RecQ subfamily.</text>
</comment>
<dbReference type="Gene3D" id="3.40.50.300">
    <property type="entry name" value="P-loop containing nucleotide triphosphate hydrolases"/>
    <property type="match status" value="1"/>
</dbReference>